<organism evidence="1 2">
    <name type="scientific">Dibothriocephalus latus</name>
    <name type="common">Fish tapeworm</name>
    <name type="synonym">Diphyllobothrium latum</name>
    <dbReference type="NCBI Taxonomy" id="60516"/>
    <lineage>
        <taxon>Eukaryota</taxon>
        <taxon>Metazoa</taxon>
        <taxon>Spiralia</taxon>
        <taxon>Lophotrochozoa</taxon>
        <taxon>Platyhelminthes</taxon>
        <taxon>Cestoda</taxon>
        <taxon>Eucestoda</taxon>
        <taxon>Diphyllobothriidea</taxon>
        <taxon>Diphyllobothriidae</taxon>
        <taxon>Dibothriocephalus</taxon>
    </lineage>
</organism>
<evidence type="ECO:0000313" key="2">
    <source>
        <dbReference type="Proteomes" id="UP000281553"/>
    </source>
</evidence>
<evidence type="ECO:0000313" key="1">
    <source>
        <dbReference type="EMBL" id="VDN39058.1"/>
    </source>
</evidence>
<keyword evidence="2" id="KW-1185">Reference proteome</keyword>
<protein>
    <submittedName>
        <fullName evidence="1">Uncharacterized protein</fullName>
    </submittedName>
</protein>
<name>A0A3P7NT22_DIBLA</name>
<sequence>MSASTQISFLIHNLPSTPNNSSGSSHPDTAYGFAIDVILDQRLSSAAPASWVIPATVAHAVLQPHLGTYLSHLIYIFFLHSDSYSILITVSRGSTCSGSLPSDIWPSCRDFNLS</sequence>
<reference evidence="1 2" key="1">
    <citation type="submission" date="2018-11" db="EMBL/GenBank/DDBJ databases">
        <authorList>
            <consortium name="Pathogen Informatics"/>
        </authorList>
    </citation>
    <scope>NUCLEOTIDE SEQUENCE [LARGE SCALE GENOMIC DNA]</scope>
</reference>
<dbReference type="AlphaFoldDB" id="A0A3P7NT22"/>
<gene>
    <name evidence="1" type="ORF">DILT_LOCUS17751</name>
</gene>
<accession>A0A3P7NT22</accession>
<dbReference type="Proteomes" id="UP000281553">
    <property type="component" value="Unassembled WGS sequence"/>
</dbReference>
<dbReference type="EMBL" id="UYRU01094477">
    <property type="protein sequence ID" value="VDN39058.1"/>
    <property type="molecule type" value="Genomic_DNA"/>
</dbReference>
<proteinExistence type="predicted"/>